<accession>A0ACC0JTA7</accession>
<dbReference type="Proteomes" id="UP001064048">
    <property type="component" value="Chromosome 26"/>
</dbReference>
<sequence>MSSHRILFQPLPGDAPWTALAVAIRNKHVQVADLLLRAGADDPHGLALRECARHQLGELLAAVLAARAYPDPEYKLNKSAVSELVLRGRGGRAARGADLTYSALAPAVPVVVHWRALHTQLDHIRMSWLMAAATRVNPGAAGGALALHAITRLELANNELRAVPAAVFSLLSLRSVATTGYGLSREQHKTRVERDVVVMTLDNTDSGVEHHLLNIDPPHRHHSLNTRRTGQVGVPGGVRRERRWTRRGQSALYVASTLGCLAVCDALLAHAVPCRPAPQLMRWKRPESTMSLRPIKVISKDYSNRRNRCVGGGTPDGGGGARAGGRAVPQRGISLGIHAIVSRLTGQAHVRHTHLLLHSTRTGPELKAAFSPVIAEGMARGMCLSLNNGRFIFLSLLSEAVGRSGYTRVRWSVGRGADSCVAPRRRGGHARCVRRLLAAGAPPAAPPRRQRRGNARLAAALAQRVGGELHIAISLSRRGSSDQDDGLLLGGLTELRATGGCMWRVVVHCGVLRGRPLFSNGRLPADDGDAPWTALAVAIRNKHVQVADLLLRAGADDPHGLALRECARHQLGNCWLPCWPPGFSASTLQECNTSTNLTIITTTGLTRFELNQSSSSEQHNCLLYYRILDASSCVPRPRVQAEQVGGVGAGAARPGRTSGRGADLTYSALAPAVPVVVHWRALHTQLDHIRMSWLMAAATRVNPGRRARAGAARDHAARTGQQRAARRARRVFSLLSLRQWQRQVMGPPGNRYLNIAQNKLERLPLASDPLEEAEGGRRQRRAPAPVYTAPVLQELYLQDNRLEHLPAELFSLPSLTTLDVANNKLRALPPAVWTAPALTDLNVALNHLRELPADDIVSHAQHSPPLPHARNSESRTVRPCCPRENVSHAQSAPAAHAKREPDTVRPCRTRDIGEPPPPDASPQPSASPSVGSQFSFSQSSSLSRSPSVEAAPPDDGTPMLGDRTGHAMWSEAVRAHPWRAEARAPAPCAGAGSPLTSLNLAHNQFTCLPPPLACRAPRLASLNMSYNSLRSMSYVTSYPTSLRQLDLSHNEITCWPSLPQLSICPVGGKLRQPCGRPPGVLLPRGGGWGAGAGAGAGRALRRPRSGGVRAQLMQAACPARRHLRLDSLRTLILANNLLERIQLTTDDDGHAPAHDAPDNDDDDWSFMQGLPQLPPTNCPPVRRARHRASSNSLPPSSMQGARARLVFPQLSMLDVSCNLLRAVPPLIHALANLSVLNISGNKATPSPEITELPPQMGLLSRLWNLSAAGCCLQEPLGSMLRGGRYRSMDVVGYLKSVLQEARPYARMKLMIVGLQGIGKTSLLECLRQESPLQYRRKGTEHWAKRMGSKSSSRNMSTVGVDIGAWTHEPARAQRGPVTFRTWDFGGQREYYATHQYFLSRRSLYLVLWKVTDGKRGLADAIEWLRSIQARAPGSPVIMVATHYDQVANSNLPESESPAALQRLIRASILGAPDGDKKGLPRVMDSVEVRDWGEGGRGTDGDKKGLPRVMDSVEVRDWGEGGAWGQTGTRRGCRASRTLWRGGIGARGGGEEGGRGDRRGQEGAAARHGLCGGEGLGRGGGVGTDGDKKGLPRVMDSVKSRDMGERRQNDPPPKFWLAIAVSCSTKHNIRLLADIIYSVAFSVKPPGRPLLDIDLPIDLQSLRLVASCIHREPAALTRRASPQYFHCSLSPAYKGQSFKKKSSSSRHRRLGLPGSKEPLLEQRVPASYLALEECVTALAAELPQPVLNHDEYKRLVTQYMQQKGHRTFRDAAELHHATMFLHDNGVLVHYDDAALKQLYFVRPQWLCDVLAHVVTVREINPFAANGIMKIEDLAHVFKASPLLARGDEASSLGVSLLTKFELALCWDARTLLVPPLLPAEEPTHPQLQMRSRSGTGAGTPRRAPSALAPRADSPSLIQEAPAPISISGRSTGRALRRVLLLAYVPCGLWARLCARVLPDPALPPAAALLYRLPPCVLCLTHPHTHMHTRIALRQHANLLLMYQDLDEATAKALEPQWAWKLWRSGLQLWWGELLAAEVRERPARADPLLGGDDEGGGEMRAWRGGKQGIVMGECWGKQETIEHGEKETFRVKQEGSWCVLDASRSASIELTLPAMVCVARRTDGHALAGYQVTPREKLGYLFQLKLQNHFECLGSDEDDYNDGFVEAVHTIGSNFFKTRRTRTNKLSRSGLRLMEGNTESMEQKTVVVLIFKKGDNTLLKNYRPISLLSHVYKLFFRIITNRLASRFDDFQPPEQAGFRKPIVIQKTEGYNFPLCLAFVDYEKAFDSIETWAVMQALQRTKPIPLQRGVRQGDVIAPKLFTVALEDAFQVLDWKGRGININGGYFTRLRFADDIVVMAETMEDFSAMLADLSSFRPSWPKNEHGQDEIGGSALEVVDDYVYLGQTVQLGRSNFEKAYTTNKQSKLSISIEPNLEALARLLAILSDHVDLLLEDWYPSLGELLLWCCDQDEGLLISLGTRFVHTSEGRCLITRVVPCGACLRDLDAEPREHQLAQAFRRVEVAERREGRGAAGGVARRSRAPPTRTAAWAQTPQALPCSISSKQAKHPPPPFGAYVMLEWKSWFKNWCGVVNASSRIGSVEGALSSPSESATCVHGWTVEQCLLAACTGQNIVCPVHGDVPLQHAAPDALLLDVEEEQRARWEHITLESVAGRGAFGTVLAGAWRVPGRKPLPSRSKRCSPCRRLARSTTTPIRLVALARWERSPTAGACRAYCGLRQELAVLRVLRHPHVLRLRAVCAAPLALLLQHAPQGALDNILRTYAGCGARIGARAARALALQLARALEYLHDKRVLYRDLKSENVLVWEMPSVAAAAAAELSAAPVPVRVKLGDYGEGRGGGGGDQQTSISRLAPLSGSKGFGGTEGFMAPEIMRYNGEQEYNEKVGLSPPPVDCFSFGMLLYEIVTLRQPFEGHEAVKEAILDGARPSLTPRDLQYPCSILETMRRCWRGAPELRPSAAALVSAAAAPEFTALLDAAAARAVGAACAVSLRGVTGQYPGHSHYDDGDSGWEVWYGGGEPDRVHTLLCTEHHLTQQHTVRVPADGSVPATVTALCRVGNSVWAGDSGGRVCVYDASTCALLWTAKVQDSVGGAPSPVTALQPLPALQRVALALQCGRRVLGGVLLFLVRSERVEAGADAEAEAEGGFVLTELGTAAELSCLTAVPTPQGFEVWAGGDGLYTYSVGAAGVVGADALPVPSRVTLLAAGDDEPFVVVYCEPGVHVYQWCVSRRAQTARLDVSKLVPCSESLRSIALDSRLDGERCRRNVRMCCEECFSREPIKVSANYAVSYYDRSRNVSDTDYNMSTAPANASSSGSWSPLEDFSPPTVICSSSDVACPLPLQFAYFSSYVTAVCAHAGAVYVGTAWGCVIAAGAPGLRPLAVFRPYEENGIKYDFNLNFVFTPVITDLKAILKNLTQHLTHQTRATPVRIASSGAPATGSLTRPGRSCSAHLDVTSDTSEWRCDKAKTCVSVLDAAAKR</sequence>
<gene>
    <name evidence="1" type="ORF">MSG28_014854</name>
</gene>
<name>A0ACC0JTA7_CHOFU</name>
<dbReference type="EMBL" id="CM046126">
    <property type="protein sequence ID" value="KAI8427261.1"/>
    <property type="molecule type" value="Genomic_DNA"/>
</dbReference>
<evidence type="ECO:0000313" key="2">
    <source>
        <dbReference type="Proteomes" id="UP001064048"/>
    </source>
</evidence>
<evidence type="ECO:0000313" key="1">
    <source>
        <dbReference type="EMBL" id="KAI8427261.1"/>
    </source>
</evidence>
<protein>
    <submittedName>
        <fullName evidence="1">Uncharacterized protein</fullName>
    </submittedName>
</protein>
<comment type="caution">
    <text evidence="1">The sequence shown here is derived from an EMBL/GenBank/DDBJ whole genome shotgun (WGS) entry which is preliminary data.</text>
</comment>
<proteinExistence type="predicted"/>
<keyword evidence="2" id="KW-1185">Reference proteome</keyword>
<organism evidence="1 2">
    <name type="scientific">Choristoneura fumiferana</name>
    <name type="common">Spruce budworm moth</name>
    <name type="synonym">Archips fumiferana</name>
    <dbReference type="NCBI Taxonomy" id="7141"/>
    <lineage>
        <taxon>Eukaryota</taxon>
        <taxon>Metazoa</taxon>
        <taxon>Ecdysozoa</taxon>
        <taxon>Arthropoda</taxon>
        <taxon>Hexapoda</taxon>
        <taxon>Insecta</taxon>
        <taxon>Pterygota</taxon>
        <taxon>Neoptera</taxon>
        <taxon>Endopterygota</taxon>
        <taxon>Lepidoptera</taxon>
        <taxon>Glossata</taxon>
        <taxon>Ditrysia</taxon>
        <taxon>Tortricoidea</taxon>
        <taxon>Tortricidae</taxon>
        <taxon>Tortricinae</taxon>
        <taxon>Choristoneura</taxon>
    </lineage>
</organism>
<reference evidence="1 2" key="1">
    <citation type="journal article" date="2022" name="Genome Biol. Evol.">
        <title>The Spruce Budworm Genome: Reconstructing the Evolutionary History of Antifreeze Proteins.</title>
        <authorList>
            <person name="Beliveau C."/>
            <person name="Gagne P."/>
            <person name="Picq S."/>
            <person name="Vernygora O."/>
            <person name="Keeling C.I."/>
            <person name="Pinkney K."/>
            <person name="Doucet D."/>
            <person name="Wen F."/>
            <person name="Johnston J.S."/>
            <person name="Maaroufi H."/>
            <person name="Boyle B."/>
            <person name="Laroche J."/>
            <person name="Dewar K."/>
            <person name="Juretic N."/>
            <person name="Blackburn G."/>
            <person name="Nisole A."/>
            <person name="Brunet B."/>
            <person name="Brandao M."/>
            <person name="Lumley L."/>
            <person name="Duan J."/>
            <person name="Quan G."/>
            <person name="Lucarotti C.J."/>
            <person name="Roe A.D."/>
            <person name="Sperling F.A.H."/>
            <person name="Levesque R.C."/>
            <person name="Cusson M."/>
        </authorList>
    </citation>
    <scope>NUCLEOTIDE SEQUENCE [LARGE SCALE GENOMIC DNA]</scope>
    <source>
        <strain evidence="1">Glfc:IPQL:Cfum</strain>
    </source>
</reference>